<keyword evidence="1" id="KW-1133">Transmembrane helix</keyword>
<protein>
    <submittedName>
        <fullName evidence="2">Uncharacterized protein</fullName>
    </submittedName>
</protein>
<evidence type="ECO:0000313" key="2">
    <source>
        <dbReference type="EMBL" id="JAD36492.1"/>
    </source>
</evidence>
<accession>A0A0A8ZNT0</accession>
<reference evidence="2" key="1">
    <citation type="submission" date="2014-09" db="EMBL/GenBank/DDBJ databases">
        <authorList>
            <person name="Magalhaes I.L.F."/>
            <person name="Oliveira U."/>
            <person name="Santos F.R."/>
            <person name="Vidigal T.H.D.A."/>
            <person name="Brescovit A.D."/>
            <person name="Santos A.J."/>
        </authorList>
    </citation>
    <scope>NUCLEOTIDE SEQUENCE</scope>
    <source>
        <tissue evidence="2">Shoot tissue taken approximately 20 cm above the soil surface</tissue>
    </source>
</reference>
<feature type="transmembrane region" description="Helical" evidence="1">
    <location>
        <begin position="6"/>
        <end position="27"/>
    </location>
</feature>
<proteinExistence type="predicted"/>
<evidence type="ECO:0000256" key="1">
    <source>
        <dbReference type="SAM" id="Phobius"/>
    </source>
</evidence>
<organism evidence="2">
    <name type="scientific">Arundo donax</name>
    <name type="common">Giant reed</name>
    <name type="synonym">Donax arundinaceus</name>
    <dbReference type="NCBI Taxonomy" id="35708"/>
    <lineage>
        <taxon>Eukaryota</taxon>
        <taxon>Viridiplantae</taxon>
        <taxon>Streptophyta</taxon>
        <taxon>Embryophyta</taxon>
        <taxon>Tracheophyta</taxon>
        <taxon>Spermatophyta</taxon>
        <taxon>Magnoliopsida</taxon>
        <taxon>Liliopsida</taxon>
        <taxon>Poales</taxon>
        <taxon>Poaceae</taxon>
        <taxon>PACMAD clade</taxon>
        <taxon>Arundinoideae</taxon>
        <taxon>Arundineae</taxon>
        <taxon>Arundo</taxon>
    </lineage>
</organism>
<sequence>MPSLKAFSYLARLAPTLIRFFLCYVGIKKCQMKFS</sequence>
<keyword evidence="1" id="KW-0472">Membrane</keyword>
<dbReference type="EMBL" id="GBRH01261403">
    <property type="protein sequence ID" value="JAD36492.1"/>
    <property type="molecule type" value="Transcribed_RNA"/>
</dbReference>
<name>A0A0A8ZNT0_ARUDO</name>
<dbReference type="AlphaFoldDB" id="A0A0A8ZNT0"/>
<reference evidence="2" key="2">
    <citation type="journal article" date="2015" name="Data Brief">
        <title>Shoot transcriptome of the giant reed, Arundo donax.</title>
        <authorList>
            <person name="Barrero R.A."/>
            <person name="Guerrero F.D."/>
            <person name="Moolhuijzen P."/>
            <person name="Goolsby J.A."/>
            <person name="Tidwell J."/>
            <person name="Bellgard S.E."/>
            <person name="Bellgard M.I."/>
        </authorList>
    </citation>
    <scope>NUCLEOTIDE SEQUENCE</scope>
    <source>
        <tissue evidence="2">Shoot tissue taken approximately 20 cm above the soil surface</tissue>
    </source>
</reference>
<keyword evidence="1" id="KW-0812">Transmembrane</keyword>